<dbReference type="PANTHER" id="PTHR43475">
    <property type="entry name" value="METHYLTHIORIBOSE-1-PHOSPHATE ISOMERASE"/>
    <property type="match status" value="1"/>
</dbReference>
<evidence type="ECO:0000256" key="3">
    <source>
        <dbReference type="ARBA" id="ARBA00022605"/>
    </source>
</evidence>
<dbReference type="InterPro" id="IPR042529">
    <property type="entry name" value="IF_2B-like_C"/>
</dbReference>
<dbReference type="SUPFAM" id="SSF52047">
    <property type="entry name" value="RNI-like"/>
    <property type="match status" value="1"/>
</dbReference>
<keyword evidence="2" id="KW-0963">Cytoplasm</keyword>
<dbReference type="GO" id="GO:0046523">
    <property type="term" value="F:S-methyl-5-thioribose-1-phosphate isomerase activity"/>
    <property type="evidence" value="ECO:0007669"/>
    <property type="project" value="TreeGrafter"/>
</dbReference>
<feature type="compositionally biased region" description="Polar residues" evidence="8">
    <location>
        <begin position="416"/>
        <end position="432"/>
    </location>
</feature>
<comment type="similarity">
    <text evidence="1 7">Belongs to the eIF-2B alpha/beta/delta subunits family.</text>
</comment>
<dbReference type="Gene3D" id="3.80.10.10">
    <property type="entry name" value="Ribonuclease Inhibitor"/>
    <property type="match status" value="1"/>
</dbReference>
<evidence type="ECO:0000256" key="6">
    <source>
        <dbReference type="ARBA" id="ARBA00023242"/>
    </source>
</evidence>
<protein>
    <submittedName>
        <fullName evidence="9">Uncharacterized protein</fullName>
    </submittedName>
</protein>
<evidence type="ECO:0000256" key="8">
    <source>
        <dbReference type="SAM" id="MobiDB-lite"/>
    </source>
</evidence>
<dbReference type="GO" id="GO:0019509">
    <property type="term" value="P:L-methionine salvage from methylthioadenosine"/>
    <property type="evidence" value="ECO:0007669"/>
    <property type="project" value="TreeGrafter"/>
</dbReference>
<organism evidence="9">
    <name type="scientific">Timema tahoe</name>
    <dbReference type="NCBI Taxonomy" id="61484"/>
    <lineage>
        <taxon>Eukaryota</taxon>
        <taxon>Metazoa</taxon>
        <taxon>Ecdysozoa</taxon>
        <taxon>Arthropoda</taxon>
        <taxon>Hexapoda</taxon>
        <taxon>Insecta</taxon>
        <taxon>Pterygota</taxon>
        <taxon>Neoptera</taxon>
        <taxon>Polyneoptera</taxon>
        <taxon>Phasmatodea</taxon>
        <taxon>Timematodea</taxon>
        <taxon>Timematoidea</taxon>
        <taxon>Timematidae</taxon>
        <taxon>Timema</taxon>
    </lineage>
</organism>
<dbReference type="FunFam" id="1.20.120.420:FF:000010">
    <property type="entry name" value="Methylthioribose-1-phosphate isomerase"/>
    <property type="match status" value="1"/>
</dbReference>
<keyword evidence="4" id="KW-0486">Methionine biosynthesis</keyword>
<keyword evidence="6" id="KW-0539">Nucleus</keyword>
<keyword evidence="3" id="KW-0028">Amino-acid biosynthesis</keyword>
<dbReference type="SUPFAM" id="SSF100950">
    <property type="entry name" value="NagB/RpiA/CoA transferase-like"/>
    <property type="match status" value="1"/>
</dbReference>
<proteinExistence type="inferred from homology"/>
<dbReference type="InterPro" id="IPR000649">
    <property type="entry name" value="IF-2B-related"/>
</dbReference>
<dbReference type="AlphaFoldDB" id="A0A7R9IQL4"/>
<dbReference type="EMBL" id="OE006624">
    <property type="protein sequence ID" value="CAD7462776.1"/>
    <property type="molecule type" value="Genomic_DNA"/>
</dbReference>
<evidence type="ECO:0000256" key="7">
    <source>
        <dbReference type="RuleBase" id="RU003814"/>
    </source>
</evidence>
<evidence type="ECO:0000256" key="1">
    <source>
        <dbReference type="ARBA" id="ARBA00007251"/>
    </source>
</evidence>
<dbReference type="InterPro" id="IPR032675">
    <property type="entry name" value="LRR_dom_sf"/>
</dbReference>
<dbReference type="Pfam" id="PF01008">
    <property type="entry name" value="IF-2B"/>
    <property type="match status" value="1"/>
</dbReference>
<sequence length="468" mass="51921">MTLKSIKYENGKLEILDQLLLPDVTKYIPVLGVETGWQVINKMQVRGAPAIAIVGCLSLAVELRKEVFDSKKVLRQEVEGKLNYLVSARPTAVNMKMATEELITLVNLIDKDDAVKPEEMKAKFIAAIEAMLEKDVADNRAIGDAGARAILSHAPDDYLTRVLTHCNTGSLATAGYGTALGVIRNLHTRKRLGDHARDHYFMSMCTALRHGHTIKVQLVCDSMVAALMRSRNISSVVVGADRVAANGDTANKIGTYQNISDEKFTQLFEALPENTHLETLSLTNTGMTDPLALKLADALEHNNTLRVVNVETNFISPLVIVRLIKSLLATTSIEEFRASNQANLADRPKGRAHNHQKHPSNDIPRTTQYYEGLDKLRFILTSSPLAQNILNSTPRTTFKCPPNLQNILAHHKLSDPATNNNKQHQAKGSYTCNKHRQAKGSYPCNKHHQAKGSYPCNKHHQAKRFLHL</sequence>
<evidence type="ECO:0000256" key="2">
    <source>
        <dbReference type="ARBA" id="ARBA00022490"/>
    </source>
</evidence>
<reference evidence="9" key="1">
    <citation type="submission" date="2020-11" db="EMBL/GenBank/DDBJ databases">
        <authorList>
            <person name="Tran Van P."/>
        </authorList>
    </citation>
    <scope>NUCLEOTIDE SEQUENCE</scope>
</reference>
<evidence type="ECO:0000313" key="9">
    <source>
        <dbReference type="EMBL" id="CAD7462776.1"/>
    </source>
</evidence>
<gene>
    <name evidence="9" type="ORF">TTEB3V08_LOCUS10666</name>
</gene>
<keyword evidence="5" id="KW-0413">Isomerase</keyword>
<dbReference type="InterPro" id="IPR037171">
    <property type="entry name" value="NagB/RpiA_transferase-like"/>
</dbReference>
<dbReference type="PANTHER" id="PTHR43475:SF1">
    <property type="entry name" value="METHYLTHIORIBOSE-1-PHOSPHATE ISOMERASE"/>
    <property type="match status" value="1"/>
</dbReference>
<dbReference type="InterPro" id="IPR027363">
    <property type="entry name" value="M1Pi_N"/>
</dbReference>
<name>A0A7R9IQL4_9NEOP</name>
<accession>A0A7R9IQL4</accession>
<feature type="region of interest" description="Disordered" evidence="8">
    <location>
        <begin position="341"/>
        <end position="366"/>
    </location>
</feature>
<dbReference type="Gene3D" id="1.20.120.420">
    <property type="entry name" value="translation initiation factor eif-2b, domain 1"/>
    <property type="match status" value="1"/>
</dbReference>
<feature type="region of interest" description="Disordered" evidence="8">
    <location>
        <begin position="415"/>
        <end position="456"/>
    </location>
</feature>
<evidence type="ECO:0000256" key="5">
    <source>
        <dbReference type="ARBA" id="ARBA00023235"/>
    </source>
</evidence>
<dbReference type="Gene3D" id="3.40.50.10470">
    <property type="entry name" value="Translation initiation factor eif-2b, domain 2"/>
    <property type="match status" value="1"/>
</dbReference>
<evidence type="ECO:0000256" key="4">
    <source>
        <dbReference type="ARBA" id="ARBA00023167"/>
    </source>
</evidence>